<gene>
    <name evidence="1" type="ORF">SAMN05216387_101172</name>
</gene>
<evidence type="ECO:0000313" key="1">
    <source>
        <dbReference type="EMBL" id="SEK33016.1"/>
    </source>
</evidence>
<evidence type="ECO:0000313" key="2">
    <source>
        <dbReference type="Proteomes" id="UP000198620"/>
    </source>
</evidence>
<reference evidence="1 2" key="1">
    <citation type="submission" date="2016-10" db="EMBL/GenBank/DDBJ databases">
        <authorList>
            <person name="de Groot N.N."/>
        </authorList>
    </citation>
    <scope>NUCLEOTIDE SEQUENCE [LARGE SCALE GENOMIC DNA]</scope>
    <source>
        <strain evidence="1 2">Nv1</strain>
    </source>
</reference>
<proteinExistence type="predicted"/>
<dbReference type="EMBL" id="FOBH01000001">
    <property type="protein sequence ID" value="SEK33016.1"/>
    <property type="molecule type" value="Genomic_DNA"/>
</dbReference>
<keyword evidence="2" id="KW-1185">Reference proteome</keyword>
<protein>
    <submittedName>
        <fullName evidence="1">Uncharacterized protein</fullName>
    </submittedName>
</protein>
<dbReference type="Proteomes" id="UP000198620">
    <property type="component" value="Unassembled WGS sequence"/>
</dbReference>
<accession>A0A1H7G3V1</accession>
<sequence length="71" mass="7879">MDFLRYLIFTFYGEFAKGGLHVFMTLADCATPPLELDAGKAMREVSAKRNCAEKGMPDRAVPGRLRLCLAP</sequence>
<name>A0A1H7G3V1_9PROT</name>
<organism evidence="1 2">
    <name type="scientific">Nitrosovibrio tenuis</name>
    <dbReference type="NCBI Taxonomy" id="1233"/>
    <lineage>
        <taxon>Bacteria</taxon>
        <taxon>Pseudomonadati</taxon>
        <taxon>Pseudomonadota</taxon>
        <taxon>Betaproteobacteria</taxon>
        <taxon>Nitrosomonadales</taxon>
        <taxon>Nitrosomonadaceae</taxon>
        <taxon>Nitrosovibrio</taxon>
    </lineage>
</organism>
<dbReference type="AlphaFoldDB" id="A0A1H7G3V1"/>